<reference evidence="4" key="1">
    <citation type="submission" date="2020-10" db="EMBL/GenBank/DDBJ databases">
        <authorList>
            <person name="Gilroy R."/>
        </authorList>
    </citation>
    <scope>NUCLEOTIDE SEQUENCE</scope>
    <source>
        <strain evidence="4">D5-748</strain>
    </source>
</reference>
<dbReference type="GO" id="GO:0016853">
    <property type="term" value="F:isomerase activity"/>
    <property type="evidence" value="ECO:0007669"/>
    <property type="project" value="InterPro"/>
</dbReference>
<evidence type="ECO:0000256" key="2">
    <source>
        <dbReference type="ARBA" id="ARBA00011245"/>
    </source>
</evidence>
<dbReference type="InterPro" id="IPR011013">
    <property type="entry name" value="Gal_mutarotase_sf_dom"/>
</dbReference>
<comment type="subunit">
    <text evidence="2">Monomer.</text>
</comment>
<evidence type="ECO:0000256" key="3">
    <source>
        <dbReference type="ARBA" id="ARBA00022837"/>
    </source>
</evidence>
<evidence type="ECO:0000313" key="5">
    <source>
        <dbReference type="Proteomes" id="UP000823619"/>
    </source>
</evidence>
<dbReference type="Pfam" id="PF01263">
    <property type="entry name" value="Aldose_epim"/>
    <property type="match status" value="1"/>
</dbReference>
<dbReference type="Proteomes" id="UP000823619">
    <property type="component" value="Unassembled WGS sequence"/>
</dbReference>
<dbReference type="PANTHER" id="PTHR11122:SF13">
    <property type="entry name" value="GLUCOSE-6-PHOSPHATE 1-EPIMERASE"/>
    <property type="match status" value="1"/>
</dbReference>
<name>A0A9D9HBW9_9BACT</name>
<dbReference type="SUPFAM" id="SSF74650">
    <property type="entry name" value="Galactose mutarotase-like"/>
    <property type="match status" value="1"/>
</dbReference>
<protein>
    <submittedName>
        <fullName evidence="4">Aldose 1-epimerase family protein</fullName>
    </submittedName>
</protein>
<dbReference type="PANTHER" id="PTHR11122">
    <property type="entry name" value="APOSPORY-ASSOCIATED PROTEIN C-RELATED"/>
    <property type="match status" value="1"/>
</dbReference>
<comment type="cofactor">
    <cofactor evidence="1">
        <name>Ca(2+)</name>
        <dbReference type="ChEBI" id="CHEBI:29108"/>
    </cofactor>
</comment>
<dbReference type="CDD" id="cd09024">
    <property type="entry name" value="Aldose_epim_lacX"/>
    <property type="match status" value="1"/>
</dbReference>
<evidence type="ECO:0000256" key="1">
    <source>
        <dbReference type="ARBA" id="ARBA00001913"/>
    </source>
</evidence>
<dbReference type="Gene3D" id="2.70.98.10">
    <property type="match status" value="1"/>
</dbReference>
<reference evidence="4" key="2">
    <citation type="journal article" date="2021" name="PeerJ">
        <title>Extensive microbial diversity within the chicken gut microbiome revealed by metagenomics and culture.</title>
        <authorList>
            <person name="Gilroy R."/>
            <person name="Ravi A."/>
            <person name="Getino M."/>
            <person name="Pursley I."/>
            <person name="Horton D.L."/>
            <person name="Alikhan N.F."/>
            <person name="Baker D."/>
            <person name="Gharbi K."/>
            <person name="Hall N."/>
            <person name="Watson M."/>
            <person name="Adriaenssens E.M."/>
            <person name="Foster-Nyarko E."/>
            <person name="Jarju S."/>
            <person name="Secka A."/>
            <person name="Antonio M."/>
            <person name="Oren A."/>
            <person name="Chaudhuri R.R."/>
            <person name="La Ragione R."/>
            <person name="Hildebrand F."/>
            <person name="Pallen M.J."/>
        </authorList>
    </citation>
    <scope>NUCLEOTIDE SEQUENCE</scope>
    <source>
        <strain evidence="4">D5-748</strain>
    </source>
</reference>
<accession>A0A9D9HBW9</accession>
<proteinExistence type="predicted"/>
<keyword evidence="3" id="KW-0106">Calcium</keyword>
<comment type="caution">
    <text evidence="4">The sequence shown here is derived from an EMBL/GenBank/DDBJ whole genome shotgun (WGS) entry which is preliminary data.</text>
</comment>
<organism evidence="4 5">
    <name type="scientific">Candidatus Cryptobacteroides merdavium</name>
    <dbReference type="NCBI Taxonomy" id="2840769"/>
    <lineage>
        <taxon>Bacteria</taxon>
        <taxon>Pseudomonadati</taxon>
        <taxon>Bacteroidota</taxon>
        <taxon>Bacteroidia</taxon>
        <taxon>Bacteroidales</taxon>
        <taxon>Candidatus Cryptobacteroides</taxon>
    </lineage>
</organism>
<dbReference type="GO" id="GO:0030246">
    <property type="term" value="F:carbohydrate binding"/>
    <property type="evidence" value="ECO:0007669"/>
    <property type="project" value="InterPro"/>
</dbReference>
<dbReference type="AlphaFoldDB" id="A0A9D9HBW9"/>
<dbReference type="InterPro" id="IPR008183">
    <property type="entry name" value="Aldose_1/G6P_1-epimerase"/>
</dbReference>
<evidence type="ECO:0000313" key="4">
    <source>
        <dbReference type="EMBL" id="MBO8445199.1"/>
    </source>
</evidence>
<sequence length="336" mass="38018">METLTNGELTVKVSGHGAELCSIMKGGKEYLWQADPAFWKRHSPVLFPIVGSLWNGKCRFDGREYEMSQHGFARDMDFTLLSLTENEVRYRLVSDEGTMARYPFPFVLEIDYRLDGNKVTVLWSVTNSGEKEMHFQIGAHPAFFYPDFDQETSGRGFFLLERRKNENAGTGNACTQDADASIDEKRDVRPLEYVLIKEKGCADPDRKYPLATLTEADIDAFPAETAANLRRQSVEGEILPLDIHTFDKDALIFEDGQIARVTLLTKTGRPWLGLSFDAPLVGLWSPVAKNAPFVCIEPWYGRCDRAGYEGEFSGRDRVQHLAPARTFSAEYTIEIF</sequence>
<gene>
    <name evidence="4" type="ORF">IAC23_05845</name>
</gene>
<dbReference type="InterPro" id="IPR014718">
    <property type="entry name" value="GH-type_carb-bd"/>
</dbReference>
<dbReference type="GO" id="GO:0005975">
    <property type="term" value="P:carbohydrate metabolic process"/>
    <property type="evidence" value="ECO:0007669"/>
    <property type="project" value="InterPro"/>
</dbReference>
<dbReference type="EMBL" id="JADIMO010000072">
    <property type="protein sequence ID" value="MBO8445199.1"/>
    <property type="molecule type" value="Genomic_DNA"/>
</dbReference>
<dbReference type="InterPro" id="IPR037481">
    <property type="entry name" value="LacX"/>
</dbReference>